<dbReference type="OrthoDB" id="9800053at2"/>
<evidence type="ECO:0000313" key="2">
    <source>
        <dbReference type="EMBL" id="SMO51626.1"/>
    </source>
</evidence>
<feature type="transmembrane region" description="Helical" evidence="1">
    <location>
        <begin position="223"/>
        <end position="242"/>
    </location>
</feature>
<dbReference type="InterPro" id="IPR002798">
    <property type="entry name" value="SpoIIM-like"/>
</dbReference>
<accession>A0A521BWV1</accession>
<name>A0A521BWV1_SACCC</name>
<evidence type="ECO:0000256" key="1">
    <source>
        <dbReference type="SAM" id="Phobius"/>
    </source>
</evidence>
<feature type="transmembrane region" description="Helical" evidence="1">
    <location>
        <begin position="290"/>
        <end position="309"/>
    </location>
</feature>
<dbReference type="AlphaFoldDB" id="A0A521BWV1"/>
<protein>
    <submittedName>
        <fullName evidence="2">Uncharacterized membrane protein SpoIIM, required for sporulation</fullName>
    </submittedName>
</protein>
<feature type="transmembrane region" description="Helical" evidence="1">
    <location>
        <begin position="100"/>
        <end position="119"/>
    </location>
</feature>
<gene>
    <name evidence="2" type="ORF">SAMN06265379_102153</name>
</gene>
<sequence length="332" mass="37515">MKEITFIKRNKMRWESFEKDLKGTTKMHPDNLADQFIQLTDDLAFARTFYPHSHIIAYLNALTVKAHREIYKNKKEKSSRFKSFWLTELPIELYHSRKNFIISLVIFLMAGLLGAVSALNDDGFVRLIMGDSYVNTTLDNIERGDPMGIYGHMGEVEMFFAITFNNIRVSFIVFVFGMFTSLGVGFVLVRNGIMLGAFQAFFYQKQLLSVSTLAIYIHGALEIPAIIIAGGAGIILGNSLMFPKTLPRITSLQIGVGRGMKIMMGLVPVFLVAGFLESFVTRFYNTIPLAINLFIILGSLGFIVWYFFIYPTVVHKQRNCSGIPRNAEAIRA</sequence>
<feature type="transmembrane region" description="Helical" evidence="1">
    <location>
        <begin position="200"/>
        <end position="217"/>
    </location>
</feature>
<dbReference type="RefSeq" id="WP_142532469.1">
    <property type="nucleotide sequence ID" value="NZ_FXTB01000002.1"/>
</dbReference>
<keyword evidence="3" id="KW-1185">Reference proteome</keyword>
<dbReference type="PANTHER" id="PTHR35337:SF1">
    <property type="entry name" value="SLR1478 PROTEIN"/>
    <property type="match status" value="1"/>
</dbReference>
<feature type="transmembrane region" description="Helical" evidence="1">
    <location>
        <begin position="167"/>
        <end position="188"/>
    </location>
</feature>
<dbReference type="Proteomes" id="UP000319040">
    <property type="component" value="Unassembled WGS sequence"/>
</dbReference>
<keyword evidence="1" id="KW-0472">Membrane</keyword>
<evidence type="ECO:0000313" key="3">
    <source>
        <dbReference type="Proteomes" id="UP000319040"/>
    </source>
</evidence>
<organism evidence="2 3">
    <name type="scientific">Saccharicrinis carchari</name>
    <dbReference type="NCBI Taxonomy" id="1168039"/>
    <lineage>
        <taxon>Bacteria</taxon>
        <taxon>Pseudomonadati</taxon>
        <taxon>Bacteroidota</taxon>
        <taxon>Bacteroidia</taxon>
        <taxon>Marinilabiliales</taxon>
        <taxon>Marinilabiliaceae</taxon>
        <taxon>Saccharicrinis</taxon>
    </lineage>
</organism>
<dbReference type="EMBL" id="FXTB01000002">
    <property type="protein sequence ID" value="SMO51626.1"/>
    <property type="molecule type" value="Genomic_DNA"/>
</dbReference>
<dbReference type="Pfam" id="PF01944">
    <property type="entry name" value="SpoIIM"/>
    <property type="match status" value="1"/>
</dbReference>
<keyword evidence="1" id="KW-1133">Transmembrane helix</keyword>
<proteinExistence type="predicted"/>
<feature type="transmembrane region" description="Helical" evidence="1">
    <location>
        <begin position="262"/>
        <end position="284"/>
    </location>
</feature>
<keyword evidence="1" id="KW-0812">Transmembrane</keyword>
<reference evidence="2 3" key="1">
    <citation type="submission" date="2017-05" db="EMBL/GenBank/DDBJ databases">
        <authorList>
            <person name="Varghese N."/>
            <person name="Submissions S."/>
        </authorList>
    </citation>
    <scope>NUCLEOTIDE SEQUENCE [LARGE SCALE GENOMIC DNA]</scope>
    <source>
        <strain evidence="2 3">DSM 27040</strain>
    </source>
</reference>
<dbReference type="PANTHER" id="PTHR35337">
    <property type="entry name" value="SLR1478 PROTEIN"/>
    <property type="match status" value="1"/>
</dbReference>